<proteinExistence type="predicted"/>
<evidence type="ECO:0000313" key="2">
    <source>
        <dbReference type="EMBL" id="GFN83715.1"/>
    </source>
</evidence>
<evidence type="ECO:0000313" key="3">
    <source>
        <dbReference type="Proteomes" id="UP000735302"/>
    </source>
</evidence>
<comment type="caution">
    <text evidence="2">The sequence shown here is derived from an EMBL/GenBank/DDBJ whole genome shotgun (WGS) entry which is preliminary data.</text>
</comment>
<dbReference type="Proteomes" id="UP000735302">
    <property type="component" value="Unassembled WGS sequence"/>
</dbReference>
<dbReference type="EMBL" id="BLXT01001211">
    <property type="protein sequence ID" value="GFN83715.1"/>
    <property type="molecule type" value="Genomic_DNA"/>
</dbReference>
<keyword evidence="3" id="KW-1185">Reference proteome</keyword>
<sequence length="189" mass="21228">MTDCLDKRKKQEVNSHVFGAHENDDGSGEMSQGAENLKSGEWDSEAKELHKGGDGPRNLGVNEHPQIDKIAYSAYIASGAKRLTFSRGASCLQDILALRLATVNVSRSVWDSFLALPPWEALLVRFRKELDSTGIFKFGLKGFYGLAETCRHSQPCTKEWHVLPKTMNKTCRWLNGLRDNSKEISRAFR</sequence>
<reference evidence="2 3" key="1">
    <citation type="journal article" date="2021" name="Elife">
        <title>Chloroplast acquisition without the gene transfer in kleptoplastic sea slugs, Plakobranchus ocellatus.</title>
        <authorList>
            <person name="Maeda T."/>
            <person name="Takahashi S."/>
            <person name="Yoshida T."/>
            <person name="Shimamura S."/>
            <person name="Takaki Y."/>
            <person name="Nagai Y."/>
            <person name="Toyoda A."/>
            <person name="Suzuki Y."/>
            <person name="Arimoto A."/>
            <person name="Ishii H."/>
            <person name="Satoh N."/>
            <person name="Nishiyama T."/>
            <person name="Hasebe M."/>
            <person name="Maruyama T."/>
            <person name="Minagawa J."/>
            <person name="Obokata J."/>
            <person name="Shigenobu S."/>
        </authorList>
    </citation>
    <scope>NUCLEOTIDE SEQUENCE [LARGE SCALE GENOMIC DNA]</scope>
</reference>
<dbReference type="AlphaFoldDB" id="A0AAV3YKB7"/>
<organism evidence="2 3">
    <name type="scientific">Plakobranchus ocellatus</name>
    <dbReference type="NCBI Taxonomy" id="259542"/>
    <lineage>
        <taxon>Eukaryota</taxon>
        <taxon>Metazoa</taxon>
        <taxon>Spiralia</taxon>
        <taxon>Lophotrochozoa</taxon>
        <taxon>Mollusca</taxon>
        <taxon>Gastropoda</taxon>
        <taxon>Heterobranchia</taxon>
        <taxon>Euthyneura</taxon>
        <taxon>Panpulmonata</taxon>
        <taxon>Sacoglossa</taxon>
        <taxon>Placobranchoidea</taxon>
        <taxon>Plakobranchidae</taxon>
        <taxon>Plakobranchus</taxon>
    </lineage>
</organism>
<name>A0AAV3YKB7_9GAST</name>
<feature type="compositionally biased region" description="Basic and acidic residues" evidence="1">
    <location>
        <begin position="1"/>
        <end position="24"/>
    </location>
</feature>
<feature type="compositionally biased region" description="Basic and acidic residues" evidence="1">
    <location>
        <begin position="38"/>
        <end position="54"/>
    </location>
</feature>
<protein>
    <submittedName>
        <fullName evidence="2">Uncharacterized protein</fullName>
    </submittedName>
</protein>
<evidence type="ECO:0000256" key="1">
    <source>
        <dbReference type="SAM" id="MobiDB-lite"/>
    </source>
</evidence>
<accession>A0AAV3YKB7</accession>
<feature type="region of interest" description="Disordered" evidence="1">
    <location>
        <begin position="1"/>
        <end position="60"/>
    </location>
</feature>
<gene>
    <name evidence="2" type="ORF">PoB_001022100</name>
</gene>